<dbReference type="Gene3D" id="3.40.50.880">
    <property type="match status" value="1"/>
</dbReference>
<dbReference type="CDD" id="cd01745">
    <property type="entry name" value="GATase1_2"/>
    <property type="match status" value="1"/>
</dbReference>
<name>A0A2W5Z8H3_9BACT</name>
<dbReference type="RefSeq" id="WP_337311054.1">
    <property type="nucleotide sequence ID" value="NZ_JAEKNS010000075.1"/>
</dbReference>
<proteinExistence type="predicted"/>
<sequence length="239" mass="25166">MDGKPRIGITCSPLRVAGYYDAYLQAIAAAGAEPVVIAPLAGGPDATEAERILGSVDGLLVPGGWDVAPEEYGGDTVSDVVQVDHALDKTELALVRGASSSGTPVLGICRGQQLINVALGGSLLQHIEGHDSHGQPRHTLAHAVEVEADSELGRVAPRTLMVNSLHHQAIKDLAPALRVTAHSPDDIIEAVESTDGTIVAVQAHPEELIDYHSWARDLFERFVQRSAARARNSSTTTTG</sequence>
<evidence type="ECO:0000313" key="1">
    <source>
        <dbReference type="EMBL" id="PZR80327.1"/>
    </source>
</evidence>
<dbReference type="InterPro" id="IPR029062">
    <property type="entry name" value="Class_I_gatase-like"/>
</dbReference>
<organism evidence="1 2">
    <name type="scientific">Candidatus Aeolococcus gillhamiae</name>
    <dbReference type="NCBI Taxonomy" id="3127015"/>
    <lineage>
        <taxon>Bacteria</taxon>
        <taxon>Bacillati</taxon>
        <taxon>Candidatus Dormiibacterota</taxon>
        <taxon>Candidatus Dormibacteria</taxon>
        <taxon>Candidatus Aeolococcales</taxon>
        <taxon>Candidatus Aeolococcaceae</taxon>
        <taxon>Candidatus Aeolococcus</taxon>
    </lineage>
</organism>
<dbReference type="PANTHER" id="PTHR43235">
    <property type="entry name" value="GLUTAMINE AMIDOTRANSFERASE PB2B2.05-RELATED"/>
    <property type="match status" value="1"/>
</dbReference>
<dbReference type="PROSITE" id="PS51273">
    <property type="entry name" value="GATASE_TYPE_1"/>
    <property type="match status" value="1"/>
</dbReference>
<dbReference type="AlphaFoldDB" id="A0A2W5Z8H3"/>
<dbReference type="Proteomes" id="UP000248724">
    <property type="component" value="Unassembled WGS sequence"/>
</dbReference>
<reference evidence="1 2" key="1">
    <citation type="journal article" date="2017" name="Nature">
        <title>Atmospheric trace gases support primary production in Antarctic desert surface soil.</title>
        <authorList>
            <person name="Ji M."/>
            <person name="Greening C."/>
            <person name="Vanwonterghem I."/>
            <person name="Carere C.R."/>
            <person name="Bay S.K."/>
            <person name="Steen J.A."/>
            <person name="Montgomery K."/>
            <person name="Lines T."/>
            <person name="Beardall J."/>
            <person name="van Dorst J."/>
            <person name="Snape I."/>
            <person name="Stott M.B."/>
            <person name="Hugenholtz P."/>
            <person name="Ferrari B.C."/>
        </authorList>
    </citation>
    <scope>NUCLEOTIDE SEQUENCE [LARGE SCALE GENOMIC DNA]</scope>
    <source>
        <strain evidence="1">RRmetagenome_bin12</strain>
    </source>
</reference>
<dbReference type="EMBL" id="QHBU01000156">
    <property type="protein sequence ID" value="PZR80327.1"/>
    <property type="molecule type" value="Genomic_DNA"/>
</dbReference>
<dbReference type="SUPFAM" id="SSF52317">
    <property type="entry name" value="Class I glutamine amidotransferase-like"/>
    <property type="match status" value="1"/>
</dbReference>
<accession>A0A2W5Z8H3</accession>
<dbReference type="InterPro" id="IPR044668">
    <property type="entry name" value="PuuD-like"/>
</dbReference>
<dbReference type="PANTHER" id="PTHR43235:SF1">
    <property type="entry name" value="GLUTAMINE AMIDOTRANSFERASE PB2B2.05-RELATED"/>
    <property type="match status" value="1"/>
</dbReference>
<dbReference type="GO" id="GO:0006598">
    <property type="term" value="P:polyamine catabolic process"/>
    <property type="evidence" value="ECO:0007669"/>
    <property type="project" value="TreeGrafter"/>
</dbReference>
<comment type="caution">
    <text evidence="1">The sequence shown here is derived from an EMBL/GenBank/DDBJ whole genome shotgun (WGS) entry which is preliminary data.</text>
</comment>
<dbReference type="GO" id="GO:0033969">
    <property type="term" value="F:gamma-glutamyl-gamma-aminobutyrate hydrolase activity"/>
    <property type="evidence" value="ECO:0007669"/>
    <property type="project" value="TreeGrafter"/>
</dbReference>
<dbReference type="Pfam" id="PF07722">
    <property type="entry name" value="Peptidase_C26"/>
    <property type="match status" value="1"/>
</dbReference>
<dbReference type="GO" id="GO:0005829">
    <property type="term" value="C:cytosol"/>
    <property type="evidence" value="ECO:0007669"/>
    <property type="project" value="TreeGrafter"/>
</dbReference>
<dbReference type="InterPro" id="IPR011697">
    <property type="entry name" value="Peptidase_C26"/>
</dbReference>
<gene>
    <name evidence="1" type="ORF">DLM65_08435</name>
</gene>
<evidence type="ECO:0000313" key="2">
    <source>
        <dbReference type="Proteomes" id="UP000248724"/>
    </source>
</evidence>
<protein>
    <submittedName>
        <fullName evidence="1">Uncharacterized protein</fullName>
    </submittedName>
</protein>